<keyword evidence="2" id="KW-1185">Reference proteome</keyword>
<dbReference type="Proteomes" id="UP001459277">
    <property type="component" value="Unassembled WGS sequence"/>
</dbReference>
<proteinExistence type="predicted"/>
<protein>
    <submittedName>
        <fullName evidence="1">Uncharacterized protein</fullName>
    </submittedName>
</protein>
<accession>A0AAW2BHQ4</accession>
<reference evidence="1 2" key="1">
    <citation type="submission" date="2024-01" db="EMBL/GenBank/DDBJ databases">
        <title>A telomere-to-telomere, gap-free genome of sweet tea (Lithocarpus litseifolius).</title>
        <authorList>
            <person name="Zhou J."/>
        </authorList>
    </citation>
    <scope>NUCLEOTIDE SEQUENCE [LARGE SCALE GENOMIC DNA]</scope>
    <source>
        <strain evidence="1">Zhou-2022a</strain>
        <tissue evidence="1">Leaf</tissue>
    </source>
</reference>
<dbReference type="PANTHER" id="PTHR46328">
    <property type="entry name" value="FAR-RED IMPAIRED RESPONSIVE (FAR1) FAMILY PROTEIN-RELATED"/>
    <property type="match status" value="1"/>
</dbReference>
<gene>
    <name evidence="1" type="ORF">SO802_034483</name>
</gene>
<sequence length="96" mass="11162">VVNDSNNHIKSDHQSVQNLIFKDEDLLMIVELVVNLYLTDRQDEIHANVPELEEVVPKIGMEFETEQKTYDFYKNYARAIGLSIRKSKGYKDGMKT</sequence>
<dbReference type="EMBL" id="JAZDWU010000012">
    <property type="protein sequence ID" value="KAK9984958.1"/>
    <property type="molecule type" value="Genomic_DNA"/>
</dbReference>
<dbReference type="PANTHER" id="PTHR46328:SF27">
    <property type="entry name" value="OS12G0287500 PROTEIN"/>
    <property type="match status" value="1"/>
</dbReference>
<feature type="non-terminal residue" evidence="1">
    <location>
        <position position="96"/>
    </location>
</feature>
<name>A0AAW2BHQ4_9ROSI</name>
<dbReference type="AlphaFoldDB" id="A0AAW2BHQ4"/>
<evidence type="ECO:0000313" key="2">
    <source>
        <dbReference type="Proteomes" id="UP001459277"/>
    </source>
</evidence>
<feature type="non-terminal residue" evidence="1">
    <location>
        <position position="1"/>
    </location>
</feature>
<organism evidence="1 2">
    <name type="scientific">Lithocarpus litseifolius</name>
    <dbReference type="NCBI Taxonomy" id="425828"/>
    <lineage>
        <taxon>Eukaryota</taxon>
        <taxon>Viridiplantae</taxon>
        <taxon>Streptophyta</taxon>
        <taxon>Embryophyta</taxon>
        <taxon>Tracheophyta</taxon>
        <taxon>Spermatophyta</taxon>
        <taxon>Magnoliopsida</taxon>
        <taxon>eudicotyledons</taxon>
        <taxon>Gunneridae</taxon>
        <taxon>Pentapetalae</taxon>
        <taxon>rosids</taxon>
        <taxon>fabids</taxon>
        <taxon>Fagales</taxon>
        <taxon>Fagaceae</taxon>
        <taxon>Lithocarpus</taxon>
    </lineage>
</organism>
<evidence type="ECO:0000313" key="1">
    <source>
        <dbReference type="EMBL" id="KAK9984958.1"/>
    </source>
</evidence>
<comment type="caution">
    <text evidence="1">The sequence shown here is derived from an EMBL/GenBank/DDBJ whole genome shotgun (WGS) entry which is preliminary data.</text>
</comment>